<evidence type="ECO:0000256" key="2">
    <source>
        <dbReference type="ARBA" id="ARBA00022448"/>
    </source>
</evidence>
<dbReference type="InterPro" id="IPR027417">
    <property type="entry name" value="P-loop_NTPase"/>
</dbReference>
<evidence type="ECO:0000256" key="6">
    <source>
        <dbReference type="ARBA" id="ARBA00038307"/>
    </source>
</evidence>
<dbReference type="PANTHER" id="PTHR42781:SF4">
    <property type="entry name" value="SPERMIDINE_PUTRESCINE IMPORT ATP-BINDING PROTEIN POTA"/>
    <property type="match status" value="1"/>
</dbReference>
<evidence type="ECO:0000256" key="7">
    <source>
        <dbReference type="ARBA" id="ARBA00038781"/>
    </source>
</evidence>
<evidence type="ECO:0000256" key="1">
    <source>
        <dbReference type="ARBA" id="ARBA00004202"/>
    </source>
</evidence>
<evidence type="ECO:0000313" key="14">
    <source>
        <dbReference type="EMBL" id="MFC4540579.1"/>
    </source>
</evidence>
<evidence type="ECO:0000256" key="3">
    <source>
        <dbReference type="ARBA" id="ARBA00022505"/>
    </source>
</evidence>
<dbReference type="Proteomes" id="UP001595898">
    <property type="component" value="Unassembled WGS sequence"/>
</dbReference>
<keyword evidence="5 14" id="KW-0067">ATP-binding</keyword>
<dbReference type="SUPFAM" id="SSF50331">
    <property type="entry name" value="MOP-like"/>
    <property type="match status" value="1"/>
</dbReference>
<protein>
    <recommendedName>
        <fullName evidence="9">Molybdate/tungstate import ATP-binding protein WtpC</fullName>
        <ecNumber evidence="8">7.3.2.6</ecNumber>
    </recommendedName>
</protein>
<proteinExistence type="inferred from homology"/>
<keyword evidence="15" id="KW-1185">Reference proteome</keyword>
<dbReference type="SMART" id="SM00382">
    <property type="entry name" value="AAA"/>
    <property type="match status" value="1"/>
</dbReference>
<comment type="function">
    <text evidence="11">Part of the ABC transporter complex WtpABC involved in molybdate/tungstate import. Responsible for energy coupling to the transport system.</text>
</comment>
<keyword evidence="3" id="KW-0500">Molybdenum</keyword>
<keyword evidence="2" id="KW-0813">Transport</keyword>
<evidence type="ECO:0000256" key="11">
    <source>
        <dbReference type="ARBA" id="ARBA00057369"/>
    </source>
</evidence>
<evidence type="ECO:0000259" key="13">
    <source>
        <dbReference type="PROSITE" id="PS50893"/>
    </source>
</evidence>
<sequence length="376" mass="41440">MTRVEIRDLRKEFGSLVAVDDVSLTVKSGELLCLLGPSGCGKSTTLRMLSGLETPTSGTIELGEEDVTNQPPYQRDSSMVFQSWALFPYKTVLENVAFGLKMKGADKQERREKARETLELMQIEEFADSVPTDLSGGQQQRVALARSLALNPKLLLLDEPLSNLDKRLKEQMQIELKNIHDRFDKTMVHVTHDQNEAFTLADRIGIMNEGRLVQVGPPREVYNNPANRFVEEFLGETNFVTGTASAPTETADPATVDVESAPALSIDVDTDGIDDGDDLSVSLRPEAVSLETPAQDDEQTVRADGTGDRQHVTGTVENIIYRGSTVRYYIDVDGVELFAEQSVGDAEQFEEQDTVQLSWDRSDLLCFDGSGATLSS</sequence>
<dbReference type="InterPro" id="IPR003439">
    <property type="entry name" value="ABC_transporter-like_ATP-bd"/>
</dbReference>
<dbReference type="Gene3D" id="2.40.50.100">
    <property type="match status" value="1"/>
</dbReference>
<dbReference type="EMBL" id="JBHSFA010000002">
    <property type="protein sequence ID" value="MFC4540579.1"/>
    <property type="molecule type" value="Genomic_DNA"/>
</dbReference>
<comment type="subunit">
    <text evidence="7">The complex is composed of two ATP-binding proteins (WtpC), two transmembrane proteins (WtpB) and a solute-binding protein (WtpA).</text>
</comment>
<evidence type="ECO:0000313" key="15">
    <source>
        <dbReference type="Proteomes" id="UP001595898"/>
    </source>
</evidence>
<dbReference type="PROSITE" id="PS50893">
    <property type="entry name" value="ABC_TRANSPORTER_2"/>
    <property type="match status" value="1"/>
</dbReference>
<dbReference type="InterPro" id="IPR008995">
    <property type="entry name" value="Mo/tungstate-bd_C_term_dom"/>
</dbReference>
<keyword evidence="4" id="KW-0547">Nucleotide-binding</keyword>
<dbReference type="InterPro" id="IPR050093">
    <property type="entry name" value="ABC_SmlMolc_Importer"/>
</dbReference>
<evidence type="ECO:0000256" key="9">
    <source>
        <dbReference type="ARBA" id="ARBA00041133"/>
    </source>
</evidence>
<dbReference type="FunFam" id="3.40.50.300:FF:000425">
    <property type="entry name" value="Probable ABC transporter, ATP-binding subunit"/>
    <property type="match status" value="1"/>
</dbReference>
<dbReference type="PROSITE" id="PS00211">
    <property type="entry name" value="ABC_TRANSPORTER_1"/>
    <property type="match status" value="1"/>
</dbReference>
<evidence type="ECO:0000256" key="5">
    <source>
        <dbReference type="ARBA" id="ARBA00022840"/>
    </source>
</evidence>
<reference evidence="14 15" key="1">
    <citation type="journal article" date="2019" name="Int. J. Syst. Evol. Microbiol.">
        <title>The Global Catalogue of Microorganisms (GCM) 10K type strain sequencing project: providing services to taxonomists for standard genome sequencing and annotation.</title>
        <authorList>
            <consortium name="The Broad Institute Genomics Platform"/>
            <consortium name="The Broad Institute Genome Sequencing Center for Infectious Disease"/>
            <person name="Wu L."/>
            <person name="Ma J."/>
        </authorList>
    </citation>
    <scope>NUCLEOTIDE SEQUENCE [LARGE SCALE GENOMIC DNA]</scope>
    <source>
        <strain evidence="14 15">WLHS5</strain>
    </source>
</reference>
<comment type="caution">
    <text evidence="14">The sequence shown here is derived from an EMBL/GenBank/DDBJ whole genome shotgun (WGS) entry which is preliminary data.</text>
</comment>
<dbReference type="GO" id="GO:1901238">
    <property type="term" value="F:ABC-type tungstate transporter activity"/>
    <property type="evidence" value="ECO:0007669"/>
    <property type="project" value="UniProtKB-EC"/>
</dbReference>
<evidence type="ECO:0000256" key="4">
    <source>
        <dbReference type="ARBA" id="ARBA00022741"/>
    </source>
</evidence>
<dbReference type="InterPro" id="IPR013611">
    <property type="entry name" value="Transp-assoc_OB_typ2"/>
</dbReference>
<feature type="domain" description="ABC transporter" evidence="13">
    <location>
        <begin position="4"/>
        <end position="234"/>
    </location>
</feature>
<comment type="subcellular location">
    <subcellularLocation>
        <location evidence="1">Cell membrane</location>
        <topology evidence="1">Peripheral membrane protein</topology>
    </subcellularLocation>
</comment>
<dbReference type="EC" id="7.3.2.6" evidence="8"/>
<dbReference type="Pfam" id="PF08402">
    <property type="entry name" value="TOBE_2"/>
    <property type="match status" value="1"/>
</dbReference>
<dbReference type="GO" id="GO:0005524">
    <property type="term" value="F:ATP binding"/>
    <property type="evidence" value="ECO:0007669"/>
    <property type="project" value="UniProtKB-KW"/>
</dbReference>
<organism evidence="14 15">
    <name type="scientific">Halosolutus amylolyticus</name>
    <dbReference type="NCBI Taxonomy" id="2932267"/>
    <lineage>
        <taxon>Archaea</taxon>
        <taxon>Methanobacteriati</taxon>
        <taxon>Methanobacteriota</taxon>
        <taxon>Stenosarchaea group</taxon>
        <taxon>Halobacteria</taxon>
        <taxon>Halobacteriales</taxon>
        <taxon>Natrialbaceae</taxon>
        <taxon>Halosolutus</taxon>
    </lineage>
</organism>
<dbReference type="Gene3D" id="3.40.50.300">
    <property type="entry name" value="P-loop containing nucleotide triphosphate hydrolases"/>
    <property type="match status" value="1"/>
</dbReference>
<evidence type="ECO:0000256" key="10">
    <source>
        <dbReference type="ARBA" id="ARBA00047936"/>
    </source>
</evidence>
<name>A0ABD5PJK6_9EURY</name>
<feature type="region of interest" description="Disordered" evidence="12">
    <location>
        <begin position="291"/>
        <end position="310"/>
    </location>
</feature>
<evidence type="ECO:0000256" key="12">
    <source>
        <dbReference type="SAM" id="MobiDB-lite"/>
    </source>
</evidence>
<dbReference type="InterPro" id="IPR017871">
    <property type="entry name" value="ABC_transporter-like_CS"/>
</dbReference>
<dbReference type="Pfam" id="PF00005">
    <property type="entry name" value="ABC_tran"/>
    <property type="match status" value="1"/>
</dbReference>
<comment type="similarity">
    <text evidence="6">Belongs to the ABC transporter superfamily. Sulfate/tungstate importer (TC 3.A.1.6) family.</text>
</comment>
<evidence type="ECO:0000256" key="8">
    <source>
        <dbReference type="ARBA" id="ARBA00039025"/>
    </source>
</evidence>
<accession>A0ABD5PJK6</accession>
<dbReference type="AlphaFoldDB" id="A0ABD5PJK6"/>
<comment type="catalytic activity">
    <reaction evidence="10">
        <text>tungstate(in) + ATP + H2O = tungstate(out) + ADP + phosphate + H(+)</text>
        <dbReference type="Rhea" id="RHEA:35027"/>
        <dbReference type="ChEBI" id="CHEBI:15377"/>
        <dbReference type="ChEBI" id="CHEBI:15378"/>
        <dbReference type="ChEBI" id="CHEBI:30616"/>
        <dbReference type="ChEBI" id="CHEBI:43474"/>
        <dbReference type="ChEBI" id="CHEBI:46502"/>
        <dbReference type="ChEBI" id="CHEBI:456216"/>
        <dbReference type="EC" id="7.3.2.6"/>
    </reaction>
</comment>
<dbReference type="SUPFAM" id="SSF52540">
    <property type="entry name" value="P-loop containing nucleoside triphosphate hydrolases"/>
    <property type="match status" value="1"/>
</dbReference>
<dbReference type="InterPro" id="IPR003593">
    <property type="entry name" value="AAA+_ATPase"/>
</dbReference>
<dbReference type="GO" id="GO:0005886">
    <property type="term" value="C:plasma membrane"/>
    <property type="evidence" value="ECO:0007669"/>
    <property type="project" value="UniProtKB-SubCell"/>
</dbReference>
<feature type="compositionally biased region" description="Basic and acidic residues" evidence="12">
    <location>
        <begin position="299"/>
        <end position="310"/>
    </location>
</feature>
<dbReference type="PANTHER" id="PTHR42781">
    <property type="entry name" value="SPERMIDINE/PUTRESCINE IMPORT ATP-BINDING PROTEIN POTA"/>
    <property type="match status" value="1"/>
</dbReference>
<dbReference type="RefSeq" id="WP_250138746.1">
    <property type="nucleotide sequence ID" value="NZ_JALIQP010000001.1"/>
</dbReference>
<gene>
    <name evidence="14" type="ORF">ACFO5R_01400</name>
</gene>